<dbReference type="NCBIfam" id="TIGR00621">
    <property type="entry name" value="ssb"/>
    <property type="match status" value="1"/>
</dbReference>
<evidence type="ECO:0000256" key="1">
    <source>
        <dbReference type="ARBA" id="ARBA00023125"/>
    </source>
</evidence>
<protein>
    <recommendedName>
        <fullName evidence="2 3">Single-stranded DNA-binding protein</fullName>
        <shortName evidence="2">SSB</shortName>
    </recommendedName>
</protein>
<sequence>MASLNRVELIGNLGRDPEIRYTPGGTAVANFSLATSEKVKNKSGEWETRTEWHNIVLYARLAEVAGEYLSKGKSVYLDGKLKTRKWQDRDGKDRYTTEIIGDKLLMLGGKTGSIPDGSDEQPTSDQAHEEIPPDDNDPF</sequence>
<dbReference type="PROSITE" id="PS50935">
    <property type="entry name" value="SSB"/>
    <property type="match status" value="1"/>
</dbReference>
<evidence type="ECO:0000256" key="3">
    <source>
        <dbReference type="PIRNR" id="PIRNR002070"/>
    </source>
</evidence>
<organism evidence="5 6">
    <name type="scientific">Geotalea uraniireducens</name>
    <dbReference type="NCBI Taxonomy" id="351604"/>
    <lineage>
        <taxon>Bacteria</taxon>
        <taxon>Pseudomonadati</taxon>
        <taxon>Thermodesulfobacteriota</taxon>
        <taxon>Desulfuromonadia</taxon>
        <taxon>Geobacterales</taxon>
        <taxon>Geobacteraceae</taxon>
        <taxon>Geotalea</taxon>
    </lineage>
</organism>
<dbReference type="Proteomes" id="UP001317705">
    <property type="component" value="Chromosome"/>
</dbReference>
<reference evidence="5 6" key="1">
    <citation type="submission" date="2022-12" db="EMBL/GenBank/DDBJ databases">
        <title>Polyphasic characterization of Geotalea uranireducens NIT-SL11 newly isolated from a complex of sewage sludge and microbially reduced graphene oxide.</title>
        <authorList>
            <person name="Xie L."/>
            <person name="Yoshida N."/>
            <person name="Meng L."/>
        </authorList>
    </citation>
    <scope>NUCLEOTIDE SEQUENCE [LARGE SCALE GENOMIC DNA]</scope>
    <source>
        <strain evidence="5 6">NIT-SL11</strain>
    </source>
</reference>
<dbReference type="GO" id="GO:0003677">
    <property type="term" value="F:DNA binding"/>
    <property type="evidence" value="ECO:0007669"/>
    <property type="project" value="UniProtKB-KW"/>
</dbReference>
<dbReference type="PANTHER" id="PTHR10302">
    <property type="entry name" value="SINGLE-STRANDED DNA-BINDING PROTEIN"/>
    <property type="match status" value="1"/>
</dbReference>
<evidence type="ECO:0000256" key="4">
    <source>
        <dbReference type="SAM" id="MobiDB-lite"/>
    </source>
</evidence>
<dbReference type="CDD" id="cd04496">
    <property type="entry name" value="SSB_OBF"/>
    <property type="match status" value="1"/>
</dbReference>
<proteinExistence type="inferred from homology"/>
<comment type="subunit">
    <text evidence="2">Homotetramer.</text>
</comment>
<comment type="caution">
    <text evidence="2">Lacks conserved residue(s) required for the propagation of feature annotation.</text>
</comment>
<evidence type="ECO:0000313" key="5">
    <source>
        <dbReference type="EMBL" id="BDV42713.1"/>
    </source>
</evidence>
<dbReference type="Gene3D" id="2.40.50.140">
    <property type="entry name" value="Nucleic acid-binding proteins"/>
    <property type="match status" value="1"/>
</dbReference>
<name>A0ABM8EJS4_9BACT</name>
<evidence type="ECO:0000256" key="2">
    <source>
        <dbReference type="HAMAP-Rule" id="MF_00984"/>
    </source>
</evidence>
<feature type="region of interest" description="Disordered" evidence="4">
    <location>
        <begin position="107"/>
        <end position="139"/>
    </location>
</feature>
<dbReference type="InterPro" id="IPR012340">
    <property type="entry name" value="NA-bd_OB-fold"/>
</dbReference>
<dbReference type="EMBL" id="AP027151">
    <property type="protein sequence ID" value="BDV42713.1"/>
    <property type="molecule type" value="Genomic_DNA"/>
</dbReference>
<dbReference type="InterPro" id="IPR000424">
    <property type="entry name" value="Primosome_PriB/ssb"/>
</dbReference>
<keyword evidence="1 2" id="KW-0238">DNA-binding</keyword>
<accession>A0ABM8EJS4</accession>
<dbReference type="InterPro" id="IPR011344">
    <property type="entry name" value="ssDNA-bd"/>
</dbReference>
<dbReference type="PANTHER" id="PTHR10302:SF27">
    <property type="entry name" value="SINGLE-STRANDED DNA-BINDING PROTEIN"/>
    <property type="match status" value="1"/>
</dbReference>
<gene>
    <name evidence="5" type="primary">ssb-1</name>
    <name evidence="5" type="ORF">GURASL_16360</name>
</gene>
<keyword evidence="6" id="KW-1185">Reference proteome</keyword>
<evidence type="ECO:0000313" key="6">
    <source>
        <dbReference type="Proteomes" id="UP001317705"/>
    </source>
</evidence>
<dbReference type="SUPFAM" id="SSF50249">
    <property type="entry name" value="Nucleic acid-binding proteins"/>
    <property type="match status" value="1"/>
</dbReference>
<dbReference type="HAMAP" id="MF_00984">
    <property type="entry name" value="SSB"/>
    <property type="match status" value="1"/>
</dbReference>
<dbReference type="Pfam" id="PF00436">
    <property type="entry name" value="SSB"/>
    <property type="match status" value="1"/>
</dbReference>
<dbReference type="RefSeq" id="WP_282003341.1">
    <property type="nucleotide sequence ID" value="NZ_AP027151.1"/>
</dbReference>
<dbReference type="PIRSF" id="PIRSF002070">
    <property type="entry name" value="SSB"/>
    <property type="match status" value="1"/>
</dbReference>